<organism evidence="9 10">
    <name type="scientific">Larkinella humicola</name>
    <dbReference type="NCBI Taxonomy" id="2607654"/>
    <lineage>
        <taxon>Bacteria</taxon>
        <taxon>Pseudomonadati</taxon>
        <taxon>Bacteroidota</taxon>
        <taxon>Cytophagia</taxon>
        <taxon>Cytophagales</taxon>
        <taxon>Spirosomataceae</taxon>
        <taxon>Larkinella</taxon>
    </lineage>
</organism>
<evidence type="ECO:0000256" key="2">
    <source>
        <dbReference type="ARBA" id="ARBA00022485"/>
    </source>
</evidence>
<sequence length="120" mass="12847">MNVLKSRRFFLQRCASIGLVLTSGTVLLTNCDSKPTTQTDETKKPAANPCEDYSGLSEGDLKTRQGLGYVTQSPSSDKQCSTCNLWLPPAAGKACGGCMLFKGPVYATANCTYWAPQVKG</sequence>
<evidence type="ECO:0000313" key="10">
    <source>
        <dbReference type="Proteomes" id="UP000326344"/>
    </source>
</evidence>
<dbReference type="InterPro" id="IPR036369">
    <property type="entry name" value="HIPIP_sf"/>
</dbReference>
<evidence type="ECO:0000256" key="5">
    <source>
        <dbReference type="ARBA" id="ARBA00023004"/>
    </source>
</evidence>
<dbReference type="GO" id="GO:0019646">
    <property type="term" value="P:aerobic electron transport chain"/>
    <property type="evidence" value="ECO:0007669"/>
    <property type="project" value="InterPro"/>
</dbReference>
<keyword evidence="1" id="KW-0813">Transport</keyword>
<evidence type="ECO:0000256" key="4">
    <source>
        <dbReference type="ARBA" id="ARBA00022982"/>
    </source>
</evidence>
<protein>
    <submittedName>
        <fullName evidence="9">High-potential iron-sulfur protein</fullName>
    </submittedName>
</protein>
<dbReference type="RefSeq" id="WP_150880243.1">
    <property type="nucleotide sequence ID" value="NZ_VTWS01000006.1"/>
</dbReference>
<dbReference type="InterPro" id="IPR000170">
    <property type="entry name" value="High_potential_FeS_prot"/>
</dbReference>
<dbReference type="GO" id="GO:0051539">
    <property type="term" value="F:4 iron, 4 sulfur cluster binding"/>
    <property type="evidence" value="ECO:0007669"/>
    <property type="project" value="UniProtKB-KW"/>
</dbReference>
<name>A0A5N1J9T9_9BACT</name>
<evidence type="ECO:0000259" key="8">
    <source>
        <dbReference type="PROSITE" id="PS51373"/>
    </source>
</evidence>
<keyword evidence="2" id="KW-0004">4Fe-4S</keyword>
<dbReference type="SUPFAM" id="SSF57652">
    <property type="entry name" value="HIPIP (high potential iron protein)"/>
    <property type="match status" value="1"/>
</dbReference>
<gene>
    <name evidence="9" type="ORF">F0P93_23895</name>
</gene>
<dbReference type="EMBL" id="VTWS01000006">
    <property type="protein sequence ID" value="KAA9349432.1"/>
    <property type="molecule type" value="Genomic_DNA"/>
</dbReference>
<reference evidence="9 10" key="1">
    <citation type="submission" date="2019-09" db="EMBL/GenBank/DDBJ databases">
        <title>Genome Sequence of Larkinella sp MA1.</title>
        <authorList>
            <person name="Srinivasan S."/>
        </authorList>
    </citation>
    <scope>NUCLEOTIDE SEQUENCE [LARGE SCALE GENOMIC DNA]</scope>
    <source>
        <strain evidence="9 10">MA1</strain>
    </source>
</reference>
<dbReference type="Proteomes" id="UP000326344">
    <property type="component" value="Unassembled WGS sequence"/>
</dbReference>
<keyword evidence="5" id="KW-0408">Iron</keyword>
<keyword evidence="10" id="KW-1185">Reference proteome</keyword>
<dbReference type="GO" id="GO:0046872">
    <property type="term" value="F:metal ion binding"/>
    <property type="evidence" value="ECO:0007669"/>
    <property type="project" value="UniProtKB-KW"/>
</dbReference>
<keyword evidence="4" id="KW-0249">Electron transport</keyword>
<proteinExistence type="predicted"/>
<dbReference type="PROSITE" id="PS51373">
    <property type="entry name" value="HIPIP"/>
    <property type="match status" value="1"/>
</dbReference>
<feature type="region of interest" description="Disordered" evidence="7">
    <location>
        <begin position="34"/>
        <end position="59"/>
    </location>
</feature>
<feature type="domain" description="High potential iron-sulfur proteins family profile" evidence="8">
    <location>
        <begin position="51"/>
        <end position="119"/>
    </location>
</feature>
<dbReference type="Gene3D" id="4.10.490.10">
    <property type="entry name" value="High potential iron-sulphur protein"/>
    <property type="match status" value="1"/>
</dbReference>
<keyword evidence="6" id="KW-0411">Iron-sulfur</keyword>
<evidence type="ECO:0000256" key="3">
    <source>
        <dbReference type="ARBA" id="ARBA00022723"/>
    </source>
</evidence>
<dbReference type="AlphaFoldDB" id="A0A5N1J9T9"/>
<keyword evidence="3" id="KW-0479">Metal-binding</keyword>
<evidence type="ECO:0000256" key="1">
    <source>
        <dbReference type="ARBA" id="ARBA00022448"/>
    </source>
</evidence>
<comment type="caution">
    <text evidence="9">The sequence shown here is derived from an EMBL/GenBank/DDBJ whole genome shotgun (WGS) entry which is preliminary data.</text>
</comment>
<dbReference type="GO" id="GO:0009055">
    <property type="term" value="F:electron transfer activity"/>
    <property type="evidence" value="ECO:0007669"/>
    <property type="project" value="InterPro"/>
</dbReference>
<accession>A0A5N1J9T9</accession>
<evidence type="ECO:0000313" key="9">
    <source>
        <dbReference type="EMBL" id="KAA9349432.1"/>
    </source>
</evidence>
<evidence type="ECO:0000256" key="6">
    <source>
        <dbReference type="ARBA" id="ARBA00023014"/>
    </source>
</evidence>
<evidence type="ECO:0000256" key="7">
    <source>
        <dbReference type="SAM" id="MobiDB-lite"/>
    </source>
</evidence>